<dbReference type="AlphaFoldDB" id="A0A0A9DLY7"/>
<proteinExistence type="predicted"/>
<evidence type="ECO:0000256" key="1">
    <source>
        <dbReference type="SAM" id="MobiDB-lite"/>
    </source>
</evidence>
<reference evidence="2" key="2">
    <citation type="journal article" date="2015" name="Data Brief">
        <title>Shoot transcriptome of the giant reed, Arundo donax.</title>
        <authorList>
            <person name="Barrero R.A."/>
            <person name="Guerrero F.D."/>
            <person name="Moolhuijzen P."/>
            <person name="Goolsby J.A."/>
            <person name="Tidwell J."/>
            <person name="Bellgard S.E."/>
            <person name="Bellgard M.I."/>
        </authorList>
    </citation>
    <scope>NUCLEOTIDE SEQUENCE</scope>
    <source>
        <tissue evidence="2">Shoot tissue taken approximately 20 cm above the soil surface</tissue>
    </source>
</reference>
<accession>A0A0A9DLY7</accession>
<name>A0A0A9DLY7_ARUDO</name>
<reference evidence="2" key="1">
    <citation type="submission" date="2014-09" db="EMBL/GenBank/DDBJ databases">
        <authorList>
            <person name="Magalhaes I.L.F."/>
            <person name="Oliveira U."/>
            <person name="Santos F.R."/>
            <person name="Vidigal T.H.D.A."/>
            <person name="Brescovit A.D."/>
            <person name="Santos A.J."/>
        </authorList>
    </citation>
    <scope>NUCLEOTIDE SEQUENCE</scope>
    <source>
        <tissue evidence="2">Shoot tissue taken approximately 20 cm above the soil surface</tissue>
    </source>
</reference>
<sequence length="91" mass="10256">MLSMQSRTKSGCPERISSSDDGSYNCTLASIWHSGYIIEKCFLRQNAFGVPTSSLVATACRFSDESETFQYIMSALLMSTYYKCKVLLREI</sequence>
<feature type="region of interest" description="Disordered" evidence="1">
    <location>
        <begin position="1"/>
        <end position="23"/>
    </location>
</feature>
<organism evidence="2">
    <name type="scientific">Arundo donax</name>
    <name type="common">Giant reed</name>
    <name type="synonym">Donax arundinaceus</name>
    <dbReference type="NCBI Taxonomy" id="35708"/>
    <lineage>
        <taxon>Eukaryota</taxon>
        <taxon>Viridiplantae</taxon>
        <taxon>Streptophyta</taxon>
        <taxon>Embryophyta</taxon>
        <taxon>Tracheophyta</taxon>
        <taxon>Spermatophyta</taxon>
        <taxon>Magnoliopsida</taxon>
        <taxon>Liliopsida</taxon>
        <taxon>Poales</taxon>
        <taxon>Poaceae</taxon>
        <taxon>PACMAD clade</taxon>
        <taxon>Arundinoideae</taxon>
        <taxon>Arundineae</taxon>
        <taxon>Arundo</taxon>
    </lineage>
</organism>
<evidence type="ECO:0000313" key="2">
    <source>
        <dbReference type="EMBL" id="JAD89584.1"/>
    </source>
</evidence>
<dbReference type="EMBL" id="GBRH01208311">
    <property type="protein sequence ID" value="JAD89584.1"/>
    <property type="molecule type" value="Transcribed_RNA"/>
</dbReference>
<protein>
    <submittedName>
        <fullName evidence="2">Uncharacterized protein</fullName>
    </submittedName>
</protein>